<sequence length="442" mass="46635">MVVAAAIWSAVALVFAGVVLTRLYNASVERSFDARLVVYQKALAGLVAATPEGDPPDVTTLGEPRFLLPLSGWYWVVRDPISREVRAMSRSLFGDVLDLGEPAHDGTVTAEYRTGPGNEELRVVSQVVEFDGGRSLDVVVAGNADEVKADMRSFSRSVFVTLAVFAAGLLFATIVQVRVGLRPLQQIGAALADIREGRADRLAGEMPSEIAPLSVELNALIDANRAVVERAQANVGNLAHALKTPLSVIVNETRSDGGPLAAKVLEQAEIMRGRIDSDLDRARAAAQRRTIGAASEVAPSLAGLAKVLRRAYPDPGVAIDIDCPPDLRVRVARSDLEEMVGNLLDNACKFGNGRVLVRARPIATGAASRAMIEIVVEDDGPGLAPELRREALARGRRLDESVPGSGLGLAIVEELVEAYGGTITLGAAGLGGLAVAVVLPRS</sequence>
<reference evidence="14" key="1">
    <citation type="submission" date="2020-12" db="EMBL/GenBank/DDBJ databases">
        <title>Methylobrevis albus sp. nov., isolated from fresh water lack sediment.</title>
        <authorList>
            <person name="Zou Q."/>
        </authorList>
    </citation>
    <scope>NUCLEOTIDE SEQUENCE</scope>
    <source>
        <strain evidence="14">L22</strain>
    </source>
</reference>
<dbReference type="AlphaFoldDB" id="A0A931MY34"/>
<dbReference type="InterPro" id="IPR005467">
    <property type="entry name" value="His_kinase_dom"/>
</dbReference>
<dbReference type="GO" id="GO:0005886">
    <property type="term" value="C:plasma membrane"/>
    <property type="evidence" value="ECO:0007669"/>
    <property type="project" value="TreeGrafter"/>
</dbReference>
<dbReference type="SMART" id="SM00387">
    <property type="entry name" value="HATPase_c"/>
    <property type="match status" value="1"/>
</dbReference>
<evidence type="ECO:0000313" key="14">
    <source>
        <dbReference type="EMBL" id="MBH0237595.1"/>
    </source>
</evidence>
<evidence type="ECO:0000256" key="11">
    <source>
        <dbReference type="SAM" id="Phobius"/>
    </source>
</evidence>
<dbReference type="EC" id="2.7.13.3" evidence="3"/>
<evidence type="ECO:0000259" key="13">
    <source>
        <dbReference type="PROSITE" id="PS50885"/>
    </source>
</evidence>
<keyword evidence="9" id="KW-0902">Two-component regulatory system</keyword>
<evidence type="ECO:0000256" key="4">
    <source>
        <dbReference type="ARBA" id="ARBA00022553"/>
    </source>
</evidence>
<dbReference type="Proteomes" id="UP000631694">
    <property type="component" value="Unassembled WGS sequence"/>
</dbReference>
<comment type="subcellular location">
    <subcellularLocation>
        <location evidence="2">Membrane</location>
    </subcellularLocation>
</comment>
<dbReference type="Gene3D" id="1.10.287.130">
    <property type="match status" value="1"/>
</dbReference>
<dbReference type="InterPro" id="IPR050428">
    <property type="entry name" value="TCS_sensor_his_kinase"/>
</dbReference>
<evidence type="ECO:0000256" key="8">
    <source>
        <dbReference type="ARBA" id="ARBA00022989"/>
    </source>
</evidence>
<keyword evidence="10 11" id="KW-0472">Membrane</keyword>
<evidence type="ECO:0000256" key="2">
    <source>
        <dbReference type="ARBA" id="ARBA00004370"/>
    </source>
</evidence>
<organism evidence="14 15">
    <name type="scientific">Methylobrevis albus</name>
    <dbReference type="NCBI Taxonomy" id="2793297"/>
    <lineage>
        <taxon>Bacteria</taxon>
        <taxon>Pseudomonadati</taxon>
        <taxon>Pseudomonadota</taxon>
        <taxon>Alphaproteobacteria</taxon>
        <taxon>Hyphomicrobiales</taxon>
        <taxon>Pleomorphomonadaceae</taxon>
        <taxon>Methylobrevis</taxon>
    </lineage>
</organism>
<feature type="transmembrane region" description="Helical" evidence="11">
    <location>
        <begin position="418"/>
        <end position="439"/>
    </location>
</feature>
<comment type="catalytic activity">
    <reaction evidence="1">
        <text>ATP + protein L-histidine = ADP + protein N-phospho-L-histidine.</text>
        <dbReference type="EC" id="2.7.13.3"/>
    </reaction>
</comment>
<keyword evidence="8 11" id="KW-1133">Transmembrane helix</keyword>
<dbReference type="InterPro" id="IPR003594">
    <property type="entry name" value="HATPase_dom"/>
</dbReference>
<keyword evidence="4" id="KW-0597">Phosphoprotein</keyword>
<keyword evidence="6 11" id="KW-0812">Transmembrane</keyword>
<evidence type="ECO:0000259" key="12">
    <source>
        <dbReference type="PROSITE" id="PS50109"/>
    </source>
</evidence>
<proteinExistence type="predicted"/>
<evidence type="ECO:0000256" key="3">
    <source>
        <dbReference type="ARBA" id="ARBA00012438"/>
    </source>
</evidence>
<gene>
    <name evidence="14" type="ORF">I5731_07180</name>
</gene>
<dbReference type="Pfam" id="PF02518">
    <property type="entry name" value="HATPase_c"/>
    <property type="match status" value="1"/>
</dbReference>
<dbReference type="GO" id="GO:0004673">
    <property type="term" value="F:protein histidine kinase activity"/>
    <property type="evidence" value="ECO:0007669"/>
    <property type="project" value="UniProtKB-EC"/>
</dbReference>
<dbReference type="InterPro" id="IPR036890">
    <property type="entry name" value="HATPase_C_sf"/>
</dbReference>
<dbReference type="PROSITE" id="PS50109">
    <property type="entry name" value="HIS_KIN"/>
    <property type="match status" value="1"/>
</dbReference>
<evidence type="ECO:0000256" key="7">
    <source>
        <dbReference type="ARBA" id="ARBA00022777"/>
    </source>
</evidence>
<feature type="domain" description="Histidine kinase" evidence="12">
    <location>
        <begin position="237"/>
        <end position="442"/>
    </location>
</feature>
<dbReference type="PRINTS" id="PR00344">
    <property type="entry name" value="BCTRLSENSOR"/>
</dbReference>
<feature type="transmembrane region" description="Helical" evidence="11">
    <location>
        <begin position="6"/>
        <end position="25"/>
    </location>
</feature>
<dbReference type="InterPro" id="IPR004358">
    <property type="entry name" value="Sig_transdc_His_kin-like_C"/>
</dbReference>
<dbReference type="Gene3D" id="3.30.565.10">
    <property type="entry name" value="Histidine kinase-like ATPase, C-terminal domain"/>
    <property type="match status" value="1"/>
</dbReference>
<dbReference type="SUPFAM" id="SSF55874">
    <property type="entry name" value="ATPase domain of HSP90 chaperone/DNA topoisomerase II/histidine kinase"/>
    <property type="match status" value="1"/>
</dbReference>
<dbReference type="InterPro" id="IPR003660">
    <property type="entry name" value="HAMP_dom"/>
</dbReference>
<protein>
    <recommendedName>
        <fullName evidence="3">histidine kinase</fullName>
        <ecNumber evidence="3">2.7.13.3</ecNumber>
    </recommendedName>
</protein>
<evidence type="ECO:0000256" key="10">
    <source>
        <dbReference type="ARBA" id="ARBA00023136"/>
    </source>
</evidence>
<keyword evidence="15" id="KW-1185">Reference proteome</keyword>
<dbReference type="PROSITE" id="PS50885">
    <property type="entry name" value="HAMP"/>
    <property type="match status" value="1"/>
</dbReference>
<evidence type="ECO:0000256" key="1">
    <source>
        <dbReference type="ARBA" id="ARBA00000085"/>
    </source>
</evidence>
<evidence type="ECO:0000313" key="15">
    <source>
        <dbReference type="Proteomes" id="UP000631694"/>
    </source>
</evidence>
<dbReference type="EMBL" id="JADZLT010000048">
    <property type="protein sequence ID" value="MBH0237595.1"/>
    <property type="molecule type" value="Genomic_DNA"/>
</dbReference>
<dbReference type="PANTHER" id="PTHR45436:SF5">
    <property type="entry name" value="SENSOR HISTIDINE KINASE TRCS"/>
    <property type="match status" value="1"/>
</dbReference>
<evidence type="ECO:0000256" key="9">
    <source>
        <dbReference type="ARBA" id="ARBA00023012"/>
    </source>
</evidence>
<evidence type="ECO:0000256" key="5">
    <source>
        <dbReference type="ARBA" id="ARBA00022679"/>
    </source>
</evidence>
<evidence type="ECO:0000256" key="6">
    <source>
        <dbReference type="ARBA" id="ARBA00022692"/>
    </source>
</evidence>
<name>A0A931MY34_9HYPH</name>
<feature type="transmembrane region" description="Helical" evidence="11">
    <location>
        <begin position="158"/>
        <end position="177"/>
    </location>
</feature>
<dbReference type="GO" id="GO:0000160">
    <property type="term" value="P:phosphorelay signal transduction system"/>
    <property type="evidence" value="ECO:0007669"/>
    <property type="project" value="UniProtKB-KW"/>
</dbReference>
<keyword evidence="5" id="KW-0808">Transferase</keyword>
<keyword evidence="7 14" id="KW-0418">Kinase</keyword>
<accession>A0A931MY34</accession>
<feature type="domain" description="HAMP" evidence="13">
    <location>
        <begin position="178"/>
        <end position="229"/>
    </location>
</feature>
<comment type="caution">
    <text evidence="14">The sequence shown here is derived from an EMBL/GenBank/DDBJ whole genome shotgun (WGS) entry which is preliminary data.</text>
</comment>
<dbReference type="PANTHER" id="PTHR45436">
    <property type="entry name" value="SENSOR HISTIDINE KINASE YKOH"/>
    <property type="match status" value="1"/>
</dbReference>